<reference evidence="1" key="1">
    <citation type="journal article" date="2008" name="Proc. Natl. Acad. Sci. U.S.A.">
        <title>Whole-genome comparison of disease and carriage strains provides insights into virulence evolution in Neisseria meningitidis.</title>
        <authorList>
            <person name="Schoen C."/>
            <person name="Blom J."/>
            <person name="Claus H."/>
            <person name="Schramm-Glueck A."/>
            <person name="Brandt P."/>
            <person name="Mueller T."/>
            <person name="Goesmann A."/>
            <person name="Joseph B."/>
            <person name="Konietzny S."/>
            <person name="Kurzai O."/>
            <person name="Schmitt C."/>
            <person name="Friedrich T."/>
            <person name="Linke B."/>
            <person name="Vogel U."/>
            <person name="Frosch M."/>
        </authorList>
    </citation>
    <scope>NUCLEOTIDE SEQUENCE</scope>
    <source>
        <strain evidence="1">Alpha153</strain>
    </source>
</reference>
<gene>
    <name evidence="1" type="ORF">NME_0473</name>
</gene>
<proteinExistence type="predicted"/>
<name>C6SB12_NEIME</name>
<protein>
    <submittedName>
        <fullName evidence="1">Uncharacterized protein</fullName>
    </submittedName>
</protein>
<evidence type="ECO:0000313" key="1">
    <source>
        <dbReference type="EMBL" id="CBA04460.1"/>
    </source>
</evidence>
<sequence length="45" mass="4995">MFLQTAEALTPPGTSCLQNQNFKFPKTIGGFALKRLIYFVTSCNP</sequence>
<dbReference type="AlphaFoldDB" id="C6SB12"/>
<accession>C6SB12</accession>
<organism evidence="1">
    <name type="scientific">Neisseria meningitidis alpha153</name>
    <dbReference type="NCBI Taxonomy" id="663926"/>
    <lineage>
        <taxon>Bacteria</taxon>
        <taxon>Pseudomonadati</taxon>
        <taxon>Pseudomonadota</taxon>
        <taxon>Betaproteobacteria</taxon>
        <taxon>Neisseriales</taxon>
        <taxon>Neisseriaceae</taxon>
        <taxon>Neisseria</taxon>
    </lineage>
</organism>
<dbReference type="EMBL" id="AM889137">
    <property type="protein sequence ID" value="CBA04460.1"/>
    <property type="molecule type" value="Genomic_DNA"/>
</dbReference>